<dbReference type="EMBL" id="GBXM01076648">
    <property type="protein sequence ID" value="JAH31929.1"/>
    <property type="molecule type" value="Transcribed_RNA"/>
</dbReference>
<reference evidence="1" key="2">
    <citation type="journal article" date="2015" name="Fish Shellfish Immunol.">
        <title>Early steps in the European eel (Anguilla anguilla)-Vibrio vulnificus interaction in the gills: Role of the RtxA13 toxin.</title>
        <authorList>
            <person name="Callol A."/>
            <person name="Pajuelo D."/>
            <person name="Ebbesson L."/>
            <person name="Teles M."/>
            <person name="MacKenzie S."/>
            <person name="Amaro C."/>
        </authorList>
    </citation>
    <scope>NUCLEOTIDE SEQUENCE</scope>
</reference>
<reference evidence="1" key="1">
    <citation type="submission" date="2014-11" db="EMBL/GenBank/DDBJ databases">
        <authorList>
            <person name="Amaro Gonzalez C."/>
        </authorList>
    </citation>
    <scope>NUCLEOTIDE SEQUENCE</scope>
</reference>
<name>A0A0E9RS49_ANGAN</name>
<organism evidence="1">
    <name type="scientific">Anguilla anguilla</name>
    <name type="common">European freshwater eel</name>
    <name type="synonym">Muraena anguilla</name>
    <dbReference type="NCBI Taxonomy" id="7936"/>
    <lineage>
        <taxon>Eukaryota</taxon>
        <taxon>Metazoa</taxon>
        <taxon>Chordata</taxon>
        <taxon>Craniata</taxon>
        <taxon>Vertebrata</taxon>
        <taxon>Euteleostomi</taxon>
        <taxon>Actinopterygii</taxon>
        <taxon>Neopterygii</taxon>
        <taxon>Teleostei</taxon>
        <taxon>Anguilliformes</taxon>
        <taxon>Anguillidae</taxon>
        <taxon>Anguilla</taxon>
    </lineage>
</organism>
<dbReference type="AlphaFoldDB" id="A0A0E9RS49"/>
<sequence>MIPSQRTKCGGLPNFTAPPVIVSSGGLAVWMWGLPATPAVPSSHRCESCPRDGDRAEWGFKDKIPTAVWLRTATTDRTPHVPGTECVPPPHVA</sequence>
<proteinExistence type="predicted"/>
<accession>A0A0E9RS49</accession>
<protein>
    <submittedName>
        <fullName evidence="1">Uncharacterized protein</fullName>
    </submittedName>
</protein>
<evidence type="ECO:0000313" key="1">
    <source>
        <dbReference type="EMBL" id="JAH31929.1"/>
    </source>
</evidence>